<evidence type="ECO:0000256" key="16">
    <source>
        <dbReference type="ARBA" id="ARBA00023136"/>
    </source>
</evidence>
<dbReference type="GO" id="GO:0016042">
    <property type="term" value="P:lipid catabolic process"/>
    <property type="evidence" value="ECO:0007669"/>
    <property type="project" value="UniProtKB-KW"/>
</dbReference>
<keyword evidence="16" id="KW-0472">Membrane</keyword>
<dbReference type="EMBL" id="CP060007">
    <property type="protein sequence ID" value="QNA42779.1"/>
    <property type="molecule type" value="Genomic_DNA"/>
</dbReference>
<comment type="similarity">
    <text evidence="4">Belongs to the phospholipase A1 family.</text>
</comment>
<evidence type="ECO:0000256" key="6">
    <source>
        <dbReference type="ARBA" id="ARBA00013179"/>
    </source>
</evidence>
<evidence type="ECO:0000256" key="14">
    <source>
        <dbReference type="ARBA" id="ARBA00022963"/>
    </source>
</evidence>
<evidence type="ECO:0000256" key="10">
    <source>
        <dbReference type="ARBA" id="ARBA00022723"/>
    </source>
</evidence>
<evidence type="ECO:0000256" key="2">
    <source>
        <dbReference type="ARBA" id="ARBA00001604"/>
    </source>
</evidence>
<evidence type="ECO:0000256" key="4">
    <source>
        <dbReference type="ARBA" id="ARBA00010525"/>
    </source>
</evidence>
<name>A0A7G5XBC6_9BACT</name>
<protein>
    <recommendedName>
        <fullName evidence="18">Phosphatidylcholine 1-acylhydrolase</fullName>
        <ecNumber evidence="6">3.1.1.32</ecNumber>
        <ecNumber evidence="7">3.1.1.4</ecNumber>
    </recommendedName>
</protein>
<dbReference type="KEGG" id="lacs:H4075_11795"/>
<dbReference type="PANTHER" id="PTHR40457">
    <property type="entry name" value="PHOSPHOLIPASE A1"/>
    <property type="match status" value="1"/>
</dbReference>
<feature type="binding site" description="in dimeric form" evidence="20">
    <location>
        <position position="173"/>
    </location>
    <ligand>
        <name>Ca(2+)</name>
        <dbReference type="ChEBI" id="CHEBI:29108"/>
        <label>1</label>
    </ligand>
</feature>
<keyword evidence="17" id="KW-0998">Cell outer membrane</keyword>
<evidence type="ECO:0000256" key="7">
    <source>
        <dbReference type="ARBA" id="ARBA00013278"/>
    </source>
</evidence>
<keyword evidence="13 20" id="KW-0106">Calcium</keyword>
<evidence type="ECO:0000256" key="20">
    <source>
        <dbReference type="PIRSR" id="PIRSR603187-2"/>
    </source>
</evidence>
<comment type="catalytic activity">
    <reaction evidence="2">
        <text>a 1,2-diacyl-sn-glycero-3-phosphocholine + H2O = a 1-acyl-sn-glycero-3-phosphocholine + a fatty acid + H(+)</text>
        <dbReference type="Rhea" id="RHEA:15801"/>
        <dbReference type="ChEBI" id="CHEBI:15377"/>
        <dbReference type="ChEBI" id="CHEBI:15378"/>
        <dbReference type="ChEBI" id="CHEBI:28868"/>
        <dbReference type="ChEBI" id="CHEBI:57643"/>
        <dbReference type="ChEBI" id="CHEBI:58168"/>
        <dbReference type="EC" id="3.1.1.4"/>
    </reaction>
</comment>
<dbReference type="Pfam" id="PF02253">
    <property type="entry name" value="PLA1"/>
    <property type="match status" value="1"/>
</dbReference>
<gene>
    <name evidence="21" type="ORF">H4075_11795</name>
</gene>
<dbReference type="GO" id="GO:0004623">
    <property type="term" value="F:phospholipase A2 activity"/>
    <property type="evidence" value="ECO:0007669"/>
    <property type="project" value="UniProtKB-EC"/>
</dbReference>
<evidence type="ECO:0000256" key="12">
    <source>
        <dbReference type="ARBA" id="ARBA00022801"/>
    </source>
</evidence>
<reference evidence="22" key="1">
    <citation type="submission" date="2020-08" db="EMBL/GenBank/DDBJ databases">
        <title>Lacibacter sp. S13-6-6 genome sequencing.</title>
        <authorList>
            <person name="Jin L."/>
        </authorList>
    </citation>
    <scope>NUCLEOTIDE SEQUENCE [LARGE SCALE GENOMIC DNA]</scope>
    <source>
        <strain evidence="22">S13-6-6</strain>
    </source>
</reference>
<dbReference type="GO" id="GO:0005509">
    <property type="term" value="F:calcium ion binding"/>
    <property type="evidence" value="ECO:0007669"/>
    <property type="project" value="TreeGrafter"/>
</dbReference>
<evidence type="ECO:0000256" key="17">
    <source>
        <dbReference type="ARBA" id="ARBA00023237"/>
    </source>
</evidence>
<dbReference type="EC" id="3.1.1.4" evidence="7"/>
<comment type="subunit">
    <text evidence="5">Homodimer; dimerization is reversible, and the dimeric form is the active one.</text>
</comment>
<keyword evidence="8" id="KW-1134">Transmembrane beta strand</keyword>
<evidence type="ECO:0000256" key="11">
    <source>
        <dbReference type="ARBA" id="ARBA00022729"/>
    </source>
</evidence>
<dbReference type="InterPro" id="IPR003187">
    <property type="entry name" value="PLipase_A1"/>
</dbReference>
<feature type="binding site" description="in dimeric form" evidence="20">
    <location>
        <position position="178"/>
    </location>
    <ligand>
        <name>Ca(2+)</name>
        <dbReference type="ChEBI" id="CHEBI:29108"/>
        <label>1</label>
    </ligand>
</feature>
<comment type="subcellular location">
    <subcellularLocation>
        <location evidence="3">Cell outer membrane</location>
        <topology evidence="3">Multi-pass membrane protein</topology>
    </subcellularLocation>
</comment>
<evidence type="ECO:0000256" key="8">
    <source>
        <dbReference type="ARBA" id="ARBA00022452"/>
    </source>
</evidence>
<dbReference type="EC" id="3.1.1.32" evidence="6"/>
<keyword evidence="22" id="KW-1185">Reference proteome</keyword>
<evidence type="ECO:0000256" key="3">
    <source>
        <dbReference type="ARBA" id="ARBA00004571"/>
    </source>
</evidence>
<dbReference type="PANTHER" id="PTHR40457:SF1">
    <property type="entry name" value="PHOSPHOLIPASE A1"/>
    <property type="match status" value="1"/>
</dbReference>
<keyword evidence="11" id="KW-0732">Signal</keyword>
<keyword evidence="9" id="KW-0812">Transmembrane</keyword>
<feature type="binding site" description="in dimeric form" evidence="20">
    <location>
        <position position="210"/>
    </location>
    <ligand>
        <name>Ca(2+)</name>
        <dbReference type="ChEBI" id="CHEBI:29108"/>
        <label>1</label>
    </ligand>
</feature>
<evidence type="ECO:0000313" key="21">
    <source>
        <dbReference type="EMBL" id="QNA42779.1"/>
    </source>
</evidence>
<sequence>MIKTSIALLTGILYLQNTIAQKVYDTNEPTSARSISHRWELDSSTKRKTFTITSYRPVYITGGRWSSNPNERPFSETPGYTLPFRVDYNNYEAKFQLSFKTKLAQGIFGKTGDLWIAYTQKSHWQVYNSKLSRSFRETNYEPEVMLNFATNFNLLGLKTRMLGVVFNHQSNGRTLPLSRSWNRVIFVAGLEKKNFIIYLRPWIRIPDEDDENPEIVNYIGRYEMNMIYNWKKLQLALTNSHPLTFKSSNIGRGRLQFDAVYSLLWNMKGHFQYSVGYGETMIDYNHNQTTLGLGISLIEW</sequence>
<dbReference type="InterPro" id="IPR036541">
    <property type="entry name" value="PLipase_A1_sf"/>
</dbReference>
<comment type="catalytic activity">
    <reaction evidence="1">
        <text>a 1,2-diacyl-sn-glycero-3-phosphocholine + H2O = a 2-acyl-sn-glycero-3-phosphocholine + a fatty acid + H(+)</text>
        <dbReference type="Rhea" id="RHEA:18689"/>
        <dbReference type="ChEBI" id="CHEBI:15377"/>
        <dbReference type="ChEBI" id="CHEBI:15378"/>
        <dbReference type="ChEBI" id="CHEBI:28868"/>
        <dbReference type="ChEBI" id="CHEBI:57643"/>
        <dbReference type="ChEBI" id="CHEBI:57875"/>
        <dbReference type="EC" id="3.1.1.32"/>
    </reaction>
</comment>
<dbReference type="AlphaFoldDB" id="A0A7G5XBC6"/>
<evidence type="ECO:0000256" key="13">
    <source>
        <dbReference type="ARBA" id="ARBA00022837"/>
    </source>
</evidence>
<proteinExistence type="inferred from homology"/>
<evidence type="ECO:0000313" key="22">
    <source>
        <dbReference type="Proteomes" id="UP000515344"/>
    </source>
</evidence>
<organism evidence="21 22">
    <name type="scientific">Lacibacter sediminis</name>
    <dbReference type="NCBI Taxonomy" id="2760713"/>
    <lineage>
        <taxon>Bacteria</taxon>
        <taxon>Pseudomonadati</taxon>
        <taxon>Bacteroidota</taxon>
        <taxon>Chitinophagia</taxon>
        <taxon>Chitinophagales</taxon>
        <taxon>Chitinophagaceae</taxon>
        <taxon>Lacibacter</taxon>
    </lineage>
</organism>
<feature type="active site" description="Nucleophile" evidence="19">
    <location>
        <position position="170"/>
    </location>
</feature>
<dbReference type="PRINTS" id="PR01486">
    <property type="entry name" value="PHPHLIPASEA1"/>
</dbReference>
<keyword evidence="14" id="KW-0442">Lipid degradation</keyword>
<dbReference type="CDD" id="cd00541">
    <property type="entry name" value="OMPLA"/>
    <property type="match status" value="1"/>
</dbReference>
<evidence type="ECO:0000256" key="19">
    <source>
        <dbReference type="PIRSR" id="PIRSR603187-1"/>
    </source>
</evidence>
<evidence type="ECO:0000256" key="9">
    <source>
        <dbReference type="ARBA" id="ARBA00022692"/>
    </source>
</evidence>
<accession>A0A7G5XBC6</accession>
<keyword evidence="12" id="KW-0378">Hydrolase</keyword>
<evidence type="ECO:0000256" key="15">
    <source>
        <dbReference type="ARBA" id="ARBA00023098"/>
    </source>
</evidence>
<dbReference type="Gene3D" id="2.40.230.10">
    <property type="entry name" value="Phospholipase A1"/>
    <property type="match status" value="1"/>
</dbReference>
<evidence type="ECO:0000256" key="1">
    <source>
        <dbReference type="ARBA" id="ARBA00000111"/>
    </source>
</evidence>
<dbReference type="RefSeq" id="WP_182801045.1">
    <property type="nucleotide sequence ID" value="NZ_CP060007.1"/>
</dbReference>
<dbReference type="GO" id="GO:0009279">
    <property type="term" value="C:cell outer membrane"/>
    <property type="evidence" value="ECO:0007669"/>
    <property type="project" value="UniProtKB-SubCell"/>
</dbReference>
<evidence type="ECO:0000256" key="5">
    <source>
        <dbReference type="ARBA" id="ARBA00011702"/>
    </source>
</evidence>
<feature type="binding site" description="in dimeric form" evidence="20">
    <location>
        <position position="132"/>
    </location>
    <ligand>
        <name>Ca(2+)</name>
        <dbReference type="ChEBI" id="CHEBI:29108"/>
        <label>1</label>
    </ligand>
</feature>
<keyword evidence="15" id="KW-0443">Lipid metabolism</keyword>
<dbReference type="GO" id="GO:0008970">
    <property type="term" value="F:phospholipase A1 activity"/>
    <property type="evidence" value="ECO:0007669"/>
    <property type="project" value="UniProtKB-EC"/>
</dbReference>
<comment type="cofactor">
    <cofactor evidence="20">
        <name>Ca(2+)</name>
        <dbReference type="ChEBI" id="CHEBI:29108"/>
    </cofactor>
    <text evidence="20">Binds 1 Ca(2+) ion per monomer.</text>
</comment>
<feature type="active site" description="Proton acceptor" evidence="19">
    <location>
        <position position="168"/>
    </location>
</feature>
<dbReference type="SUPFAM" id="SSF56931">
    <property type="entry name" value="Outer membrane phospholipase A (OMPLA)"/>
    <property type="match status" value="1"/>
</dbReference>
<dbReference type="Proteomes" id="UP000515344">
    <property type="component" value="Chromosome"/>
</dbReference>
<evidence type="ECO:0000256" key="18">
    <source>
        <dbReference type="ARBA" id="ARBA00032375"/>
    </source>
</evidence>
<keyword evidence="10 20" id="KW-0479">Metal-binding</keyword>